<dbReference type="PROSITE" id="PS00028">
    <property type="entry name" value="ZINC_FINGER_C2H2_1"/>
    <property type="match status" value="1"/>
</dbReference>
<evidence type="ECO:0000313" key="5">
    <source>
        <dbReference type="Proteomes" id="UP001153269"/>
    </source>
</evidence>
<proteinExistence type="predicted"/>
<name>A0A9N7U668_PLEPL</name>
<evidence type="ECO:0000256" key="2">
    <source>
        <dbReference type="SAM" id="MobiDB-lite"/>
    </source>
</evidence>
<feature type="compositionally biased region" description="Low complexity" evidence="2">
    <location>
        <begin position="120"/>
        <end position="135"/>
    </location>
</feature>
<dbReference type="PROSITE" id="PS50157">
    <property type="entry name" value="ZINC_FINGER_C2H2_2"/>
    <property type="match status" value="1"/>
</dbReference>
<evidence type="ECO:0000256" key="1">
    <source>
        <dbReference type="PROSITE-ProRule" id="PRU00042"/>
    </source>
</evidence>
<reference evidence="4" key="1">
    <citation type="submission" date="2020-03" db="EMBL/GenBank/DDBJ databases">
        <authorList>
            <person name="Weist P."/>
        </authorList>
    </citation>
    <scope>NUCLEOTIDE SEQUENCE</scope>
</reference>
<feature type="compositionally biased region" description="Polar residues" evidence="2">
    <location>
        <begin position="275"/>
        <end position="293"/>
    </location>
</feature>
<protein>
    <recommendedName>
        <fullName evidence="3">C2H2-type domain-containing protein</fullName>
    </recommendedName>
</protein>
<feature type="domain" description="C2H2-type" evidence="3">
    <location>
        <begin position="357"/>
        <end position="384"/>
    </location>
</feature>
<sequence length="409" mass="45352">MSKNDFCRCCKKYLRIHGQLSNTNNLFERNGKDESTYEKVLRLGLRLQITSKRSCRICRSCKNLITRLERDLPVFKKWTDEEGDRAEEACPSGASQERDRGPRPSMTPGALKKFCPDPSTPTGTTTRGSTTEVVTHYPSQTVAKMSSEPPLVGGGSAGKATSSSVVAGDRKWDGAGGMDQINVVRIDDTHIAEEPSDLGGKVKGEAVDYYEVEYSIPEEEEGDEEEEEAEEDSLYVIEYSNPEEEGDSYQFTMSVDRSLSDKRPVKHPVVKENATAPSAMTSRTQGSSRQTANQKRKRRTEEEEEEDGAIRGHGARRGGQRCEGVGERTAAVPAAQKTSVLAIHLKQMHRMEGRWKFFCTSCKQAVPSQTELDAHRRRHTNEDVVFPCSLCPETPGAGAPGRHPSLQHL</sequence>
<evidence type="ECO:0000313" key="4">
    <source>
        <dbReference type="EMBL" id="CAB1424093.1"/>
    </source>
</evidence>
<dbReference type="GO" id="GO:0008270">
    <property type="term" value="F:zinc ion binding"/>
    <property type="evidence" value="ECO:0007669"/>
    <property type="project" value="UniProtKB-KW"/>
</dbReference>
<organism evidence="4 5">
    <name type="scientific">Pleuronectes platessa</name>
    <name type="common">European plaice</name>
    <dbReference type="NCBI Taxonomy" id="8262"/>
    <lineage>
        <taxon>Eukaryota</taxon>
        <taxon>Metazoa</taxon>
        <taxon>Chordata</taxon>
        <taxon>Craniata</taxon>
        <taxon>Vertebrata</taxon>
        <taxon>Euteleostomi</taxon>
        <taxon>Actinopterygii</taxon>
        <taxon>Neopterygii</taxon>
        <taxon>Teleostei</taxon>
        <taxon>Neoteleostei</taxon>
        <taxon>Acanthomorphata</taxon>
        <taxon>Carangaria</taxon>
        <taxon>Pleuronectiformes</taxon>
        <taxon>Pleuronectoidei</taxon>
        <taxon>Pleuronectidae</taxon>
        <taxon>Pleuronectes</taxon>
    </lineage>
</organism>
<keyword evidence="1" id="KW-0862">Zinc</keyword>
<feature type="region of interest" description="Disordered" evidence="2">
    <location>
        <begin position="258"/>
        <end position="328"/>
    </location>
</feature>
<gene>
    <name evidence="4" type="ORF">PLEPLA_LOCUS12014</name>
</gene>
<keyword evidence="1" id="KW-0479">Metal-binding</keyword>
<dbReference type="InterPro" id="IPR013087">
    <property type="entry name" value="Znf_C2H2_type"/>
</dbReference>
<keyword evidence="1" id="KW-0863">Zinc-finger</keyword>
<dbReference type="AlphaFoldDB" id="A0A9N7U668"/>
<feature type="region of interest" description="Disordered" evidence="2">
    <location>
        <begin position="83"/>
        <end position="165"/>
    </location>
</feature>
<comment type="caution">
    <text evidence="4">The sequence shown here is derived from an EMBL/GenBank/DDBJ whole genome shotgun (WGS) entry which is preliminary data.</text>
</comment>
<dbReference type="EMBL" id="CADEAL010000705">
    <property type="protein sequence ID" value="CAB1424093.1"/>
    <property type="molecule type" value="Genomic_DNA"/>
</dbReference>
<keyword evidence="5" id="KW-1185">Reference proteome</keyword>
<accession>A0A9N7U668</accession>
<evidence type="ECO:0000259" key="3">
    <source>
        <dbReference type="PROSITE" id="PS50157"/>
    </source>
</evidence>
<dbReference type="Proteomes" id="UP001153269">
    <property type="component" value="Unassembled WGS sequence"/>
</dbReference>